<evidence type="ECO:0000256" key="20">
    <source>
        <dbReference type="RuleBase" id="RU366027"/>
    </source>
</evidence>
<keyword evidence="17 20" id="KW-0998">Cell outer membrane</keyword>
<evidence type="ECO:0000313" key="21">
    <source>
        <dbReference type="EMBL" id="SFN50945.1"/>
    </source>
</evidence>
<evidence type="ECO:0000256" key="16">
    <source>
        <dbReference type="ARBA" id="ARBA00023136"/>
    </source>
</evidence>
<proteinExistence type="inferred from homology"/>
<evidence type="ECO:0000256" key="14">
    <source>
        <dbReference type="ARBA" id="ARBA00022963"/>
    </source>
</evidence>
<evidence type="ECO:0000256" key="6">
    <source>
        <dbReference type="ARBA" id="ARBA00013278"/>
    </source>
</evidence>
<comment type="function">
    <text evidence="20">Hydrolysis of phosphatidylcholine with phospholipase A2 (EC 3.1.1.4) and phospholipase A1 (EC 3.1.1.32) activities.</text>
</comment>
<dbReference type="SUPFAM" id="SSF56931">
    <property type="entry name" value="Outer membrane phospholipase A (OMPLA)"/>
    <property type="match status" value="1"/>
</dbReference>
<dbReference type="GO" id="GO:0008970">
    <property type="term" value="F:phospholipase A1 activity"/>
    <property type="evidence" value="ECO:0007669"/>
    <property type="project" value="UniProtKB-EC"/>
</dbReference>
<dbReference type="NCBIfam" id="NF008031">
    <property type="entry name" value="PRK10763.1"/>
    <property type="match status" value="1"/>
</dbReference>
<evidence type="ECO:0000256" key="8">
    <source>
        <dbReference type="ARBA" id="ARBA00022452"/>
    </source>
</evidence>
<keyword evidence="22" id="KW-1185">Reference proteome</keyword>
<keyword evidence="9" id="KW-0812">Transmembrane</keyword>
<comment type="subunit">
    <text evidence="4 20">Homodimer; dimerization is reversible, and the dimeric form is the active one.</text>
</comment>
<comment type="catalytic activity">
    <reaction evidence="1 20">
        <text>a 1,2-diacyl-sn-glycero-3-phosphocholine + H2O = a 2-acyl-sn-glycero-3-phosphocholine + a fatty acid + H(+)</text>
        <dbReference type="Rhea" id="RHEA:18689"/>
        <dbReference type="ChEBI" id="CHEBI:15377"/>
        <dbReference type="ChEBI" id="CHEBI:15378"/>
        <dbReference type="ChEBI" id="CHEBI:28868"/>
        <dbReference type="ChEBI" id="CHEBI:57643"/>
        <dbReference type="ChEBI" id="CHEBI:57875"/>
        <dbReference type="EC" id="3.1.1.32"/>
    </reaction>
</comment>
<dbReference type="OrthoDB" id="188433at2"/>
<dbReference type="EMBL" id="FOVC01000009">
    <property type="protein sequence ID" value="SFN50945.1"/>
    <property type="molecule type" value="Genomic_DNA"/>
</dbReference>
<dbReference type="Gene3D" id="2.40.230.10">
    <property type="entry name" value="Phospholipase A1"/>
    <property type="match status" value="1"/>
</dbReference>
<dbReference type="Proteomes" id="UP000242222">
    <property type="component" value="Unassembled WGS sequence"/>
</dbReference>
<dbReference type="AlphaFoldDB" id="A0A1I4ZL19"/>
<dbReference type="GO" id="GO:0009279">
    <property type="term" value="C:cell outer membrane"/>
    <property type="evidence" value="ECO:0007669"/>
    <property type="project" value="UniProtKB-SubCell"/>
</dbReference>
<evidence type="ECO:0000256" key="4">
    <source>
        <dbReference type="ARBA" id="ARBA00011702"/>
    </source>
</evidence>
<dbReference type="CDD" id="cd00541">
    <property type="entry name" value="OMPLA"/>
    <property type="match status" value="1"/>
</dbReference>
<evidence type="ECO:0000256" key="18">
    <source>
        <dbReference type="PIRSR" id="PIRSR603187-1"/>
    </source>
</evidence>
<comment type="subcellular location">
    <subcellularLocation>
        <location evidence="20">Cell outer membrane</location>
        <topology evidence="20">Multi-pass membrane protein</topology>
    </subcellularLocation>
    <text evidence="20">One of the very few enzymes located there.</text>
</comment>
<comment type="cofactor">
    <cofactor evidence="20">
        <name>Ca(2+)</name>
        <dbReference type="ChEBI" id="CHEBI:29108"/>
    </cofactor>
    <text evidence="20">Binds 1 Ca(2+) ion per monomer. In the dimeric form the Ca(2+) is bound by different amino acids with binding of each Ca(2+) shared with ligands coming from each monomer. The Ca(2+) ion may have a role in catalysis.</text>
</comment>
<feature type="chain" id="PRO_5019610191" description="Phospholipase A1" evidence="20">
    <location>
        <begin position="21"/>
        <end position="292"/>
    </location>
</feature>
<evidence type="ECO:0000256" key="5">
    <source>
        <dbReference type="ARBA" id="ARBA00013179"/>
    </source>
</evidence>
<evidence type="ECO:0000256" key="11">
    <source>
        <dbReference type="ARBA" id="ARBA00022729"/>
    </source>
</evidence>
<evidence type="ECO:0000256" key="17">
    <source>
        <dbReference type="ARBA" id="ARBA00023237"/>
    </source>
</evidence>
<evidence type="ECO:0000256" key="7">
    <source>
        <dbReference type="ARBA" id="ARBA00021726"/>
    </source>
</evidence>
<dbReference type="RefSeq" id="WP_092878678.1">
    <property type="nucleotide sequence ID" value="NZ_FOVC01000009.1"/>
</dbReference>
<sequence length="292" mass="33712">MWVLKGFLMTVLLLPVVANAKEATIKDVHDKPVVKGSIIANLLQNHDNPFLLYPYESNYVLYTYTSNMNKDAIDSYNWSDKAKKDEVKFQLSLAFPLWRGVLGDNSVLAASYTQRSWWQFSNRSASSPFRETDYEPQIFLGWATDYSVAGWTLRDVEVGLNHQSNGRSEPTSRSWNRVYARLMAQNGNWLAEVKPWYRVPESESNDDNRDITKYVGYYRLKLGYQWGESIFSAQGNYNWNSGYGGAELGWSYPISEHVRFYTQLFSGYGESLIDYNHRQTRIGVGVMLNDLF</sequence>
<feature type="active site" description="Proton acceptor" evidence="18">
    <location>
        <position position="162"/>
    </location>
</feature>
<comment type="similarity">
    <text evidence="3 20">Belongs to the phospholipase A1 family.</text>
</comment>
<organism evidence="21 22">
    <name type="scientific">Izhakiella capsodis</name>
    <dbReference type="NCBI Taxonomy" id="1367852"/>
    <lineage>
        <taxon>Bacteria</taxon>
        <taxon>Pseudomonadati</taxon>
        <taxon>Pseudomonadota</taxon>
        <taxon>Gammaproteobacteria</taxon>
        <taxon>Enterobacterales</taxon>
        <taxon>Erwiniaceae</taxon>
        <taxon>Izhakiella</taxon>
    </lineage>
</organism>
<dbReference type="GO" id="GO:0005509">
    <property type="term" value="F:calcium ion binding"/>
    <property type="evidence" value="ECO:0007669"/>
    <property type="project" value="TreeGrafter"/>
</dbReference>
<dbReference type="PRINTS" id="PR01486">
    <property type="entry name" value="PHPHLIPASEA1"/>
</dbReference>
<dbReference type="EC" id="3.1.1.4" evidence="6 20"/>
<comment type="catalytic activity">
    <reaction evidence="2 20">
        <text>a 1,2-diacyl-sn-glycero-3-phosphocholine + H2O = a 1-acyl-sn-glycero-3-phosphocholine + a fatty acid + H(+)</text>
        <dbReference type="Rhea" id="RHEA:15801"/>
        <dbReference type="ChEBI" id="CHEBI:15377"/>
        <dbReference type="ChEBI" id="CHEBI:15378"/>
        <dbReference type="ChEBI" id="CHEBI:28868"/>
        <dbReference type="ChEBI" id="CHEBI:57643"/>
        <dbReference type="ChEBI" id="CHEBI:58168"/>
        <dbReference type="EC" id="3.1.1.4"/>
    </reaction>
</comment>
<evidence type="ECO:0000313" key="22">
    <source>
        <dbReference type="Proteomes" id="UP000242222"/>
    </source>
</evidence>
<keyword evidence="8" id="KW-1134">Transmembrane beta strand</keyword>
<keyword evidence="11 20" id="KW-0732">Signal</keyword>
<dbReference type="STRING" id="1367852.SAMN05216516_10933"/>
<gene>
    <name evidence="21" type="ORF">SAMN05216516_10933</name>
</gene>
<evidence type="ECO:0000256" key="15">
    <source>
        <dbReference type="ARBA" id="ARBA00023098"/>
    </source>
</evidence>
<keyword evidence="14 20" id="KW-0442">Lipid degradation</keyword>
<dbReference type="GO" id="GO:0004623">
    <property type="term" value="F:phospholipase A2 activity"/>
    <property type="evidence" value="ECO:0007669"/>
    <property type="project" value="UniProtKB-EC"/>
</dbReference>
<dbReference type="PANTHER" id="PTHR40457:SF1">
    <property type="entry name" value="PHOSPHOLIPASE A1"/>
    <property type="match status" value="1"/>
</dbReference>
<evidence type="ECO:0000256" key="19">
    <source>
        <dbReference type="PIRSR" id="PIRSR603187-2"/>
    </source>
</evidence>
<feature type="binding site" description="in dimeric form" evidence="19">
    <location>
        <position position="172"/>
    </location>
    <ligand>
        <name>Ca(2+)</name>
        <dbReference type="ChEBI" id="CHEBI:29108"/>
        <label>2</label>
    </ligand>
</feature>
<dbReference type="PANTHER" id="PTHR40457">
    <property type="entry name" value="PHOSPHOLIPASE A1"/>
    <property type="match status" value="1"/>
</dbReference>
<protein>
    <recommendedName>
        <fullName evidence="7 20">Phospholipase A1</fullName>
        <ecNumber evidence="5 20">3.1.1.32</ecNumber>
        <ecNumber evidence="6 20">3.1.1.4</ecNumber>
    </recommendedName>
    <alternativeName>
        <fullName evidence="20">Phosphatidylcholine 1-acylhydrolase</fullName>
    </alternativeName>
</protein>
<evidence type="ECO:0000256" key="12">
    <source>
        <dbReference type="ARBA" id="ARBA00022801"/>
    </source>
</evidence>
<dbReference type="EC" id="3.1.1.32" evidence="5 20"/>
<feature type="binding site" description="in dimeric form" evidence="19">
    <location>
        <position position="207"/>
    </location>
    <ligand>
        <name>Ca(2+)</name>
        <dbReference type="ChEBI" id="CHEBI:29108"/>
        <label>1</label>
    </ligand>
</feature>
<accession>A0A1I4ZL19</accession>
<evidence type="ECO:0000256" key="9">
    <source>
        <dbReference type="ARBA" id="ARBA00022692"/>
    </source>
</evidence>
<dbReference type="Pfam" id="PF02253">
    <property type="entry name" value="PLA1"/>
    <property type="match status" value="1"/>
</dbReference>
<dbReference type="GO" id="GO:0016042">
    <property type="term" value="P:lipid catabolic process"/>
    <property type="evidence" value="ECO:0007669"/>
    <property type="project" value="UniProtKB-KW"/>
</dbReference>
<feature type="binding site" description="in dimeric form" evidence="19">
    <location>
        <position position="126"/>
    </location>
    <ligand>
        <name>Ca(2+)</name>
        <dbReference type="ChEBI" id="CHEBI:29108"/>
        <label>1</label>
    </ligand>
</feature>
<keyword evidence="16" id="KW-0472">Membrane</keyword>
<keyword evidence="15 20" id="KW-0443">Lipid metabolism</keyword>
<evidence type="ECO:0000256" key="13">
    <source>
        <dbReference type="ARBA" id="ARBA00022837"/>
    </source>
</evidence>
<keyword evidence="10 19" id="KW-0479">Metal-binding</keyword>
<reference evidence="22" key="1">
    <citation type="submission" date="2016-10" db="EMBL/GenBank/DDBJ databases">
        <authorList>
            <person name="Varghese N."/>
            <person name="Submissions S."/>
        </authorList>
    </citation>
    <scope>NUCLEOTIDE SEQUENCE [LARGE SCALE GENOMIC DNA]</scope>
    <source>
        <strain evidence="22">N6PO6</strain>
    </source>
</reference>
<evidence type="ECO:0000256" key="2">
    <source>
        <dbReference type="ARBA" id="ARBA00001604"/>
    </source>
</evidence>
<keyword evidence="13 19" id="KW-0106">Calcium</keyword>
<dbReference type="InterPro" id="IPR003187">
    <property type="entry name" value="PLipase_A1"/>
</dbReference>
<keyword evidence="12 20" id="KW-0378">Hydrolase</keyword>
<feature type="active site" description="Nucleophile" evidence="18">
    <location>
        <position position="164"/>
    </location>
</feature>
<feature type="signal peptide" evidence="20">
    <location>
        <begin position="1"/>
        <end position="20"/>
    </location>
</feature>
<evidence type="ECO:0000256" key="10">
    <source>
        <dbReference type="ARBA" id="ARBA00022723"/>
    </source>
</evidence>
<dbReference type="InterPro" id="IPR036541">
    <property type="entry name" value="PLipase_A1_sf"/>
</dbReference>
<evidence type="ECO:0000256" key="3">
    <source>
        <dbReference type="ARBA" id="ARBA00010525"/>
    </source>
</evidence>
<evidence type="ECO:0000256" key="1">
    <source>
        <dbReference type="ARBA" id="ARBA00000111"/>
    </source>
</evidence>
<feature type="binding site" description="in dimeric form" evidence="19">
    <location>
        <position position="167"/>
    </location>
    <ligand>
        <name>Ca(2+)</name>
        <dbReference type="ChEBI" id="CHEBI:29108"/>
        <label>2</label>
    </ligand>
</feature>
<name>A0A1I4ZL19_9GAMM</name>